<protein>
    <submittedName>
        <fullName evidence="4">Uncharacterized protein LOC106458143</fullName>
    </submittedName>
</protein>
<dbReference type="InterPro" id="IPR036508">
    <property type="entry name" value="Chitin-bd_dom_sf"/>
</dbReference>
<dbReference type="InterPro" id="IPR002557">
    <property type="entry name" value="Chitin-bd_dom"/>
</dbReference>
<evidence type="ECO:0000256" key="1">
    <source>
        <dbReference type="SAM" id="Phobius"/>
    </source>
</evidence>
<dbReference type="RefSeq" id="XP_013773056.2">
    <property type="nucleotide sequence ID" value="XM_013917602.2"/>
</dbReference>
<keyword evidence="1" id="KW-1133">Transmembrane helix</keyword>
<reference evidence="4" key="1">
    <citation type="submission" date="2025-08" db="UniProtKB">
        <authorList>
            <consortium name="RefSeq"/>
        </authorList>
    </citation>
    <scope>IDENTIFICATION</scope>
    <source>
        <tissue evidence="4">Muscle</tissue>
    </source>
</reference>
<proteinExistence type="predicted"/>
<dbReference type="PANTHER" id="PTHR22933">
    <property type="entry name" value="FI18007P1-RELATED"/>
    <property type="match status" value="1"/>
</dbReference>
<dbReference type="GeneID" id="106458143"/>
<name>A0ABM1B1S6_LIMPO</name>
<organism evidence="3 4">
    <name type="scientific">Limulus polyphemus</name>
    <name type="common">Atlantic horseshoe crab</name>
    <dbReference type="NCBI Taxonomy" id="6850"/>
    <lineage>
        <taxon>Eukaryota</taxon>
        <taxon>Metazoa</taxon>
        <taxon>Ecdysozoa</taxon>
        <taxon>Arthropoda</taxon>
        <taxon>Chelicerata</taxon>
        <taxon>Merostomata</taxon>
        <taxon>Xiphosura</taxon>
        <taxon>Limulidae</taxon>
        <taxon>Limulus</taxon>
    </lineage>
</organism>
<feature type="domain" description="Chitin-binding type-2" evidence="2">
    <location>
        <begin position="178"/>
        <end position="245"/>
    </location>
</feature>
<dbReference type="Gene3D" id="2.170.140.10">
    <property type="entry name" value="Chitin binding domain"/>
    <property type="match status" value="2"/>
</dbReference>
<evidence type="ECO:0000313" key="3">
    <source>
        <dbReference type="Proteomes" id="UP000694941"/>
    </source>
</evidence>
<keyword evidence="1" id="KW-0472">Membrane</keyword>
<dbReference type="InterPro" id="IPR052976">
    <property type="entry name" value="Scoloptoxin-like"/>
</dbReference>
<keyword evidence="1" id="KW-0812">Transmembrane</keyword>
<sequence length="286" mass="32577">MRKRAAYELPDCFCVTATMCGYYADIENNCNSFHICEPRIREDGTTETLQFSFFCENQTVFDHVSLTCAHPEDVVSCASAREFYSLNNNIGIPDAPSLTEKYLKRSATPPPKKKESDIRLIYKRFVFYRHTSTAMMKYVFFVASMFLAITFSFPRVKREAYDLPAGADEIIKKQIITSFSCEGYNYGYYADIENDCKIFHVCLPQTLPNGEQIVSHYSFFCGNQTVFNQLTLTCAFPEEAVPCGKASEFYNVNDNIGIEDALFLTDDVVQRANALIYEFGSRLNGK</sequence>
<dbReference type="PANTHER" id="PTHR22933:SF43">
    <property type="entry name" value="LP10131P"/>
    <property type="match status" value="1"/>
</dbReference>
<evidence type="ECO:0000313" key="4">
    <source>
        <dbReference type="RefSeq" id="XP_013773056.2"/>
    </source>
</evidence>
<dbReference type="SUPFAM" id="SSF57625">
    <property type="entry name" value="Invertebrate chitin-binding proteins"/>
    <property type="match status" value="2"/>
</dbReference>
<dbReference type="PROSITE" id="PS50940">
    <property type="entry name" value="CHIT_BIND_II"/>
    <property type="match status" value="1"/>
</dbReference>
<gene>
    <name evidence="4" type="primary">LOC106458143</name>
</gene>
<feature type="transmembrane region" description="Helical" evidence="1">
    <location>
        <begin position="134"/>
        <end position="153"/>
    </location>
</feature>
<evidence type="ECO:0000259" key="2">
    <source>
        <dbReference type="PROSITE" id="PS50940"/>
    </source>
</evidence>
<keyword evidence="3" id="KW-1185">Reference proteome</keyword>
<dbReference type="SMART" id="SM00494">
    <property type="entry name" value="ChtBD2"/>
    <property type="match status" value="2"/>
</dbReference>
<dbReference type="Pfam" id="PF01607">
    <property type="entry name" value="CBM_14"/>
    <property type="match status" value="2"/>
</dbReference>
<dbReference type="Proteomes" id="UP000694941">
    <property type="component" value="Unplaced"/>
</dbReference>
<accession>A0ABM1B1S6</accession>